<evidence type="ECO:0000256" key="3">
    <source>
        <dbReference type="HAMAP-Rule" id="MF_00385"/>
    </source>
</evidence>
<dbReference type="HAMAP" id="MF_00385">
    <property type="entry name" value="Ribosomal_bS16"/>
    <property type="match status" value="1"/>
</dbReference>
<proteinExistence type="inferred from homology"/>
<dbReference type="PANTHER" id="PTHR12919">
    <property type="entry name" value="30S RIBOSOMAL PROTEIN S16"/>
    <property type="match status" value="1"/>
</dbReference>
<comment type="caution">
    <text evidence="5">The sequence shown here is derived from an EMBL/GenBank/DDBJ whole genome shotgun (WGS) entry which is preliminary data.</text>
</comment>
<evidence type="ECO:0000256" key="1">
    <source>
        <dbReference type="ARBA" id="ARBA00022980"/>
    </source>
</evidence>
<dbReference type="NCBIfam" id="TIGR00002">
    <property type="entry name" value="S16"/>
    <property type="match status" value="1"/>
</dbReference>
<accession>A0A9X2T0T3</accession>
<keyword evidence="6" id="KW-1185">Reference proteome</keyword>
<evidence type="ECO:0000313" key="5">
    <source>
        <dbReference type="EMBL" id="MCR9015201.1"/>
    </source>
</evidence>
<dbReference type="GO" id="GO:0005737">
    <property type="term" value="C:cytoplasm"/>
    <property type="evidence" value="ECO:0007669"/>
    <property type="project" value="UniProtKB-ARBA"/>
</dbReference>
<evidence type="ECO:0000313" key="6">
    <source>
        <dbReference type="Proteomes" id="UP001142175"/>
    </source>
</evidence>
<dbReference type="GO" id="GO:0006412">
    <property type="term" value="P:translation"/>
    <property type="evidence" value="ECO:0007669"/>
    <property type="project" value="UniProtKB-UniRule"/>
</dbReference>
<dbReference type="Pfam" id="PF00886">
    <property type="entry name" value="Ribosomal_S16"/>
    <property type="match status" value="1"/>
</dbReference>
<gene>
    <name evidence="3" type="primary">rpsP</name>
    <name evidence="5" type="ORF">NU887_09155</name>
</gene>
<feature type="region of interest" description="Disordered" evidence="4">
    <location>
        <begin position="155"/>
        <end position="184"/>
    </location>
</feature>
<dbReference type="SUPFAM" id="SSF54565">
    <property type="entry name" value="Ribosomal protein S16"/>
    <property type="match status" value="1"/>
</dbReference>
<organism evidence="5 6">
    <name type="scientific">Aquiflexum gelatinilyticum</name>
    <dbReference type="NCBI Taxonomy" id="2961943"/>
    <lineage>
        <taxon>Bacteria</taxon>
        <taxon>Pseudomonadati</taxon>
        <taxon>Bacteroidota</taxon>
        <taxon>Cytophagia</taxon>
        <taxon>Cytophagales</taxon>
        <taxon>Cyclobacteriaceae</taxon>
        <taxon>Aquiflexum</taxon>
    </lineage>
</organism>
<comment type="similarity">
    <text evidence="3">Belongs to the bacterial ribosomal protein bS16 family.</text>
</comment>
<dbReference type="GO" id="GO:0003735">
    <property type="term" value="F:structural constituent of ribosome"/>
    <property type="evidence" value="ECO:0007669"/>
    <property type="project" value="InterPro"/>
</dbReference>
<evidence type="ECO:0000256" key="4">
    <source>
        <dbReference type="SAM" id="MobiDB-lite"/>
    </source>
</evidence>
<reference evidence="5" key="1">
    <citation type="submission" date="2022-08" db="EMBL/GenBank/DDBJ databases">
        <authorList>
            <person name="Zhang D."/>
        </authorList>
    </citation>
    <scope>NUCLEOTIDE SEQUENCE</scope>
    <source>
        <strain evidence="5">XJ19-11</strain>
    </source>
</reference>
<dbReference type="EMBL" id="JANSUY010000004">
    <property type="protein sequence ID" value="MCR9015201.1"/>
    <property type="molecule type" value="Genomic_DNA"/>
</dbReference>
<name>A0A9X2T0T3_9BACT</name>
<dbReference type="RefSeq" id="WP_258423056.1">
    <property type="nucleotide sequence ID" value="NZ_JANSUY010000004.1"/>
</dbReference>
<dbReference type="InterPro" id="IPR020592">
    <property type="entry name" value="Ribosomal_bS16_CS"/>
</dbReference>
<dbReference type="NCBIfam" id="NF011094">
    <property type="entry name" value="PRK14521.1"/>
    <property type="match status" value="1"/>
</dbReference>
<keyword evidence="2 3" id="KW-0687">Ribonucleoprotein</keyword>
<dbReference type="PROSITE" id="PS00732">
    <property type="entry name" value="RIBOSOMAL_S16"/>
    <property type="match status" value="1"/>
</dbReference>
<dbReference type="PANTHER" id="PTHR12919:SF20">
    <property type="entry name" value="SMALL RIBOSOMAL SUBUNIT PROTEIN BS16M"/>
    <property type="match status" value="1"/>
</dbReference>
<keyword evidence="1 3" id="KW-0689">Ribosomal protein</keyword>
<feature type="compositionally biased region" description="Low complexity" evidence="4">
    <location>
        <begin position="156"/>
        <end position="176"/>
    </location>
</feature>
<protein>
    <recommendedName>
        <fullName evidence="3">Small ribosomal subunit protein bS16</fullName>
    </recommendedName>
</protein>
<dbReference type="Proteomes" id="UP001142175">
    <property type="component" value="Unassembled WGS sequence"/>
</dbReference>
<dbReference type="InterPro" id="IPR023803">
    <property type="entry name" value="Ribosomal_bS16_dom_sf"/>
</dbReference>
<dbReference type="GO" id="GO:0015935">
    <property type="term" value="C:small ribosomal subunit"/>
    <property type="evidence" value="ECO:0007669"/>
    <property type="project" value="TreeGrafter"/>
</dbReference>
<dbReference type="AlphaFoldDB" id="A0A9X2T0T3"/>
<dbReference type="InterPro" id="IPR000307">
    <property type="entry name" value="Ribosomal_bS16"/>
</dbReference>
<dbReference type="Gene3D" id="3.30.1320.10">
    <property type="match status" value="1"/>
</dbReference>
<sequence>MAVKIRLSRRGRKKMAIYDVVVADARAPRDGRFIEKIGTYNPNTDPASININNERALKWLLNGAQPTDTVKAMLSYRGILLQKHLQIGVLKGAITQDQADAKFETWKSSKEAAIGGKVDRLSKEKEDAKTKAFEAETAKNQARLDAIKKREDDAIAAATPKVEEAPAAEVEAPEASAEGEETQA</sequence>
<evidence type="ECO:0000256" key="2">
    <source>
        <dbReference type="ARBA" id="ARBA00023274"/>
    </source>
</evidence>